<reference evidence="3" key="1">
    <citation type="submission" date="2016-06" db="EMBL/GenBank/DDBJ databases">
        <title>Draft genome sequence of Desulfoplanes formicivorans strain Pf12B.</title>
        <authorList>
            <person name="Watanabe M."/>
            <person name="Kojima H."/>
            <person name="Fukui M."/>
        </authorList>
    </citation>
    <scope>NUCLEOTIDE SEQUENCE [LARGE SCALE GENOMIC DNA]</scope>
    <source>
        <strain evidence="3">Pf12B</strain>
    </source>
</reference>
<evidence type="ECO:0000259" key="1">
    <source>
        <dbReference type="Pfam" id="PF09825"/>
    </source>
</evidence>
<feature type="domain" description="Biotin-protein ligase N-terminal" evidence="1">
    <location>
        <begin position="51"/>
        <end position="93"/>
    </location>
</feature>
<organism evidence="2 3">
    <name type="scientific">Desulfoplanes formicivorans</name>
    <dbReference type="NCBI Taxonomy" id="1592317"/>
    <lineage>
        <taxon>Bacteria</taxon>
        <taxon>Pseudomonadati</taxon>
        <taxon>Thermodesulfobacteriota</taxon>
        <taxon>Desulfovibrionia</taxon>
        <taxon>Desulfovibrionales</taxon>
        <taxon>Desulfoplanaceae</taxon>
        <taxon>Desulfoplanes</taxon>
    </lineage>
</organism>
<comment type="caution">
    <text evidence="2">The sequence shown here is derived from an EMBL/GenBank/DDBJ whole genome shotgun (WGS) entry which is preliminary data.</text>
</comment>
<dbReference type="RefSeq" id="WP_069859848.1">
    <property type="nucleotide sequence ID" value="NZ_BDFE01000020.1"/>
</dbReference>
<accession>A0A194AK13</accession>
<name>A0A194AK13_9BACT</name>
<sequence length="420" mass="47274">MHTNNGRIFMLWDESHLWGLLLRHTLRAWQVPLTIVQASQIREGLLATSPPSVLMVPGGWARLKSKQLGHTGRQAIRDYLAQGGHYIGFCGGAGLGLDHDGEHKNLQLCTWGKKPYKERVPNFSGHLYTRVFAPATPGERTLKLPAWWPAQFDGHEDDDQVRVLARYERPARDFWTADLNLGQCPSSDLSQWESVYGIKLDPGPLKGEPCIIGGDYGKGSFVLSYVHLETPASRQANHLLAVLLEQRIPGLVIREKLSPTWDIARLDVLWPDRELLELQECLETIISLARNNFLMSWRLPWLLGWRRGIPGSQINFLYAMTRQALASRPTPAAQSYWHQAGPQCVTLASRFATEACAYLMHERLVLATEGKSSPATSGCPRQETQRHRLFGRFPGYGGLYGDILTTLDRLLWLLIAETAL</sequence>
<dbReference type="OrthoDB" id="5464482at2"/>
<dbReference type="AlphaFoldDB" id="A0A194AK13"/>
<dbReference type="STRING" id="1592317.DPF_2314"/>
<dbReference type="EMBL" id="BDFE01000020">
    <property type="protein sequence ID" value="GAU09585.1"/>
    <property type="molecule type" value="Genomic_DNA"/>
</dbReference>
<dbReference type="Proteomes" id="UP000095200">
    <property type="component" value="Unassembled WGS sequence"/>
</dbReference>
<evidence type="ECO:0000313" key="3">
    <source>
        <dbReference type="Proteomes" id="UP000095200"/>
    </source>
</evidence>
<evidence type="ECO:0000313" key="2">
    <source>
        <dbReference type="EMBL" id="GAU09585.1"/>
    </source>
</evidence>
<dbReference type="Pfam" id="PF09825">
    <property type="entry name" value="BPL_N"/>
    <property type="match status" value="1"/>
</dbReference>
<proteinExistence type="predicted"/>
<protein>
    <recommendedName>
        <fullName evidence="1">Biotin-protein ligase N-terminal domain-containing protein</fullName>
    </recommendedName>
</protein>
<keyword evidence="3" id="KW-1185">Reference proteome</keyword>
<dbReference type="InterPro" id="IPR019197">
    <property type="entry name" value="Biotin-prot_ligase_N"/>
</dbReference>
<gene>
    <name evidence="2" type="ORF">DPF_2314</name>
</gene>